<evidence type="ECO:0000256" key="1">
    <source>
        <dbReference type="SAM" id="MobiDB-lite"/>
    </source>
</evidence>
<feature type="domain" description="Peptidase C1A papain C-terminal" evidence="2">
    <location>
        <begin position="56"/>
        <end position="279"/>
    </location>
</feature>
<sequence length="292" mass="32657">MNKREFGDHLKLNHAPSRSKDHIEEHKKIIQAKLQNEKDDNIINEKKRRNFKAVVYPDNYTLGSKFKMPIVDQGTLGSCVSNSFASIVQSLIGGELPSRLYLYHNALVASGEDYRQDWGLDVLASVPVFLKYGITNESNWVYNENKFGELPNIKAYQGANLDHNITKTSIPQTDKAIKNALLNDQFITFGMNLYTSFLSNAVAKTGIVPMPVVTKETIEGGHCMHIVGWTKYKDGDYYIVRNSWGTGWGNNGDPINPVSNKGNNGGFCFIPSEYILSDVLAFELVGISISKK</sequence>
<feature type="region of interest" description="Disordered" evidence="1">
    <location>
        <begin position="1"/>
        <end position="23"/>
    </location>
</feature>
<dbReference type="Pfam" id="PF00112">
    <property type="entry name" value="Peptidase_C1"/>
    <property type="match status" value="1"/>
</dbReference>
<reference evidence="3" key="1">
    <citation type="journal article" date="2020" name="Nature">
        <title>Giant virus diversity and host interactions through global metagenomics.</title>
        <authorList>
            <person name="Schulz F."/>
            <person name="Roux S."/>
            <person name="Paez-Espino D."/>
            <person name="Jungbluth S."/>
            <person name="Walsh D.A."/>
            <person name="Denef V.J."/>
            <person name="McMahon K.D."/>
            <person name="Konstantinidis K.T."/>
            <person name="Eloe-Fadrosh E.A."/>
            <person name="Kyrpides N.C."/>
            <person name="Woyke T."/>
        </authorList>
    </citation>
    <scope>NUCLEOTIDE SEQUENCE</scope>
    <source>
        <strain evidence="3">GVMAG-M-3300009182-46</strain>
    </source>
</reference>
<organism evidence="3">
    <name type="scientific">viral metagenome</name>
    <dbReference type="NCBI Taxonomy" id="1070528"/>
    <lineage>
        <taxon>unclassified sequences</taxon>
        <taxon>metagenomes</taxon>
        <taxon>organismal metagenomes</taxon>
    </lineage>
</organism>
<evidence type="ECO:0000313" key="3">
    <source>
        <dbReference type="EMBL" id="QHT36020.1"/>
    </source>
</evidence>
<evidence type="ECO:0000259" key="2">
    <source>
        <dbReference type="SMART" id="SM00645"/>
    </source>
</evidence>
<accession>A0A6C0F7Z9</accession>
<dbReference type="AlphaFoldDB" id="A0A6C0F7Z9"/>
<name>A0A6C0F7Z9_9ZZZZ</name>
<dbReference type="SMART" id="SM00645">
    <property type="entry name" value="Pept_C1"/>
    <property type="match status" value="1"/>
</dbReference>
<dbReference type="InterPro" id="IPR038765">
    <property type="entry name" value="Papain-like_cys_pep_sf"/>
</dbReference>
<dbReference type="GO" id="GO:0008234">
    <property type="term" value="F:cysteine-type peptidase activity"/>
    <property type="evidence" value="ECO:0007669"/>
    <property type="project" value="InterPro"/>
</dbReference>
<protein>
    <recommendedName>
        <fullName evidence="2">Peptidase C1A papain C-terminal domain-containing protein</fullName>
    </recommendedName>
</protein>
<dbReference type="SUPFAM" id="SSF54001">
    <property type="entry name" value="Cysteine proteinases"/>
    <property type="match status" value="1"/>
</dbReference>
<dbReference type="EMBL" id="MN739029">
    <property type="protein sequence ID" value="QHT36020.1"/>
    <property type="molecule type" value="Genomic_DNA"/>
</dbReference>
<dbReference type="GO" id="GO:0006508">
    <property type="term" value="P:proteolysis"/>
    <property type="evidence" value="ECO:0007669"/>
    <property type="project" value="InterPro"/>
</dbReference>
<dbReference type="CDD" id="cd02619">
    <property type="entry name" value="Peptidase_C1"/>
    <property type="match status" value="1"/>
</dbReference>
<dbReference type="InterPro" id="IPR000668">
    <property type="entry name" value="Peptidase_C1A_C"/>
</dbReference>
<dbReference type="Gene3D" id="3.90.70.10">
    <property type="entry name" value="Cysteine proteinases"/>
    <property type="match status" value="1"/>
</dbReference>
<feature type="compositionally biased region" description="Basic and acidic residues" evidence="1">
    <location>
        <begin position="1"/>
        <end position="11"/>
    </location>
</feature>
<proteinExistence type="predicted"/>